<evidence type="ECO:0000259" key="11">
    <source>
        <dbReference type="SMART" id="SM00965"/>
    </source>
</evidence>
<protein>
    <submittedName>
        <fullName evidence="12">Type IV pilus secretin PilQ</fullName>
    </submittedName>
</protein>
<evidence type="ECO:0000256" key="5">
    <source>
        <dbReference type="ARBA" id="ARBA00022927"/>
    </source>
</evidence>
<keyword evidence="4 10" id="KW-0732">Signal</keyword>
<dbReference type="AlphaFoldDB" id="A0AB35BYK6"/>
<reference evidence="12" key="1">
    <citation type="submission" date="2021-03" db="EMBL/GenBank/DDBJ databases">
        <title>Identification and antibiotic profiling of Wohlfahrtiimonas chitiniclastica, an underestimated human pathogen.</title>
        <authorList>
            <person name="Kopf A."/>
            <person name="Bunk B."/>
            <person name="Coldewey S."/>
            <person name="Gunzer F."/>
            <person name="Riedel T."/>
            <person name="Schroettner P."/>
        </authorList>
    </citation>
    <scope>NUCLEOTIDE SEQUENCE</scope>
    <source>
        <strain evidence="12">DSM 100917</strain>
    </source>
</reference>
<dbReference type="SMART" id="SM00965">
    <property type="entry name" value="STN"/>
    <property type="match status" value="1"/>
</dbReference>
<dbReference type="GO" id="GO:0009306">
    <property type="term" value="P:protein secretion"/>
    <property type="evidence" value="ECO:0007669"/>
    <property type="project" value="InterPro"/>
</dbReference>
<evidence type="ECO:0000313" key="13">
    <source>
        <dbReference type="Proteomes" id="UP000680020"/>
    </source>
</evidence>
<evidence type="ECO:0000256" key="10">
    <source>
        <dbReference type="SAM" id="SignalP"/>
    </source>
</evidence>
<dbReference type="Gene3D" id="3.30.1370.130">
    <property type="match status" value="1"/>
</dbReference>
<dbReference type="PROSITE" id="PS00875">
    <property type="entry name" value="T2SP_D"/>
    <property type="match status" value="1"/>
</dbReference>
<dbReference type="Gene3D" id="2.60.40.3470">
    <property type="match status" value="1"/>
</dbReference>
<evidence type="ECO:0000256" key="8">
    <source>
        <dbReference type="RuleBase" id="RU004004"/>
    </source>
</evidence>
<evidence type="ECO:0000256" key="6">
    <source>
        <dbReference type="ARBA" id="ARBA00023136"/>
    </source>
</evidence>
<dbReference type="PRINTS" id="PR00811">
    <property type="entry name" value="BCTERIALGSPD"/>
</dbReference>
<evidence type="ECO:0000256" key="9">
    <source>
        <dbReference type="SAM" id="MobiDB-lite"/>
    </source>
</evidence>
<dbReference type="InterPro" id="IPR011662">
    <property type="entry name" value="Secretin/TonB_short_N"/>
</dbReference>
<evidence type="ECO:0000256" key="2">
    <source>
        <dbReference type="ARBA" id="ARBA00006304"/>
    </source>
</evidence>
<dbReference type="InterPro" id="IPR013355">
    <property type="entry name" value="Pilus_4_PilQ"/>
</dbReference>
<feature type="signal peptide" evidence="10">
    <location>
        <begin position="1"/>
        <end position="29"/>
    </location>
</feature>
<feature type="chain" id="PRO_5044240814" evidence="10">
    <location>
        <begin position="30"/>
        <end position="697"/>
    </location>
</feature>
<dbReference type="Gene3D" id="3.30.1370.120">
    <property type="match status" value="1"/>
</dbReference>
<name>A0AB35BYK6_9GAMM</name>
<accession>A0AB35BYK6</accession>
<dbReference type="Pfam" id="PF07660">
    <property type="entry name" value="STN"/>
    <property type="match status" value="1"/>
</dbReference>
<gene>
    <name evidence="12" type="primary">pilQ</name>
    <name evidence="12" type="ORF">J7561_06800</name>
</gene>
<dbReference type="InterPro" id="IPR004846">
    <property type="entry name" value="T2SS/T3SS_dom"/>
</dbReference>
<evidence type="ECO:0000313" key="12">
    <source>
        <dbReference type="EMBL" id="MBS7824912.1"/>
    </source>
</evidence>
<keyword evidence="3 8" id="KW-0813">Transport</keyword>
<dbReference type="Proteomes" id="UP000680020">
    <property type="component" value="Unassembled WGS sequence"/>
</dbReference>
<feature type="domain" description="Secretin/TonB short N-terminal" evidence="11">
    <location>
        <begin position="308"/>
        <end position="356"/>
    </location>
</feature>
<dbReference type="Pfam" id="PF03958">
    <property type="entry name" value="Secretin_N"/>
    <property type="match status" value="1"/>
</dbReference>
<comment type="subcellular location">
    <subcellularLocation>
        <location evidence="1 8">Cell outer membrane</location>
    </subcellularLocation>
</comment>
<evidence type="ECO:0000256" key="7">
    <source>
        <dbReference type="ARBA" id="ARBA00023237"/>
    </source>
</evidence>
<dbReference type="NCBIfam" id="TIGR02515">
    <property type="entry name" value="IV_pilus_PilQ"/>
    <property type="match status" value="1"/>
</dbReference>
<keyword evidence="6" id="KW-0472">Membrane</keyword>
<dbReference type="InterPro" id="IPR004845">
    <property type="entry name" value="T2SS_GspD_CS"/>
</dbReference>
<dbReference type="Gene3D" id="2.60.40.3500">
    <property type="match status" value="1"/>
</dbReference>
<sequence length="697" mass="76058">MRLTQPVNGYHLGAVSVALSALLFSTASAQRLTAVESVALADGNVELRYHFDRDVQAPKTFYLDNKNLLVLDFASTGVNQVLKNRTINNNIVSDVQNMYANNKVRSTVKLKDNSTYSVNSRGNEVVVTLAPKNLYETTQAGWQNSVQSNVPSQDLMVNQPVAKDVGFFRNSQGAGVIEVFLPNAQTQVQLVDEQSRGLTVSVPGVAWNPAQVRRIEVTDFATPVSALEVVNNNGTAAVRIRTQSNYEYSTQQIGSKFQLIVKPKRQMVEQKKSALGEKDVFTGDLISINFQDIDVRAILQIIADFTGLNIVVSDSVNSRITIRLQNVPWDQALDVVLRSKGLVKQQSGNVVYIMPANEARTLAPDLITEIIQINNAKAAELAQVLSSQQGTNADGTRVQSTGISEHGSLTVDPNQNLLIVRDTPEQMRIVRELINRLDRPLRQVVIKAQIVATTDTFARELGVKWGIQRANRGSWTGDGTTAPEGGGSSFNPWNPNVQGSYQPGGSNVWGGGIVDASVAGNTGIFALNVLRRNFAAALELQAMQTQGRGEVLASPTLMTTDRQEAYINEGSQIAYSTVSDNGTNTEFKDVVMELKVTPSITPDDHIIMDIQIKKDDPDGATPKGDIKIRKREIKTQAIVRDGETVVLGGIYTVTSAEDVQKVPFLGDIPFVGNLFKNNITTNNKAELVIFLTPNIVK</sequence>
<dbReference type="InterPro" id="IPR001775">
    <property type="entry name" value="GspD/PilQ"/>
</dbReference>
<dbReference type="Pfam" id="PF11741">
    <property type="entry name" value="AMIN"/>
    <property type="match status" value="2"/>
</dbReference>
<feature type="region of interest" description="Disordered" evidence="9">
    <location>
        <begin position="474"/>
        <end position="498"/>
    </location>
</feature>
<dbReference type="InterPro" id="IPR038591">
    <property type="entry name" value="NolW-like_sf"/>
</dbReference>
<evidence type="ECO:0000256" key="4">
    <source>
        <dbReference type="ARBA" id="ARBA00022729"/>
    </source>
</evidence>
<feature type="compositionally biased region" description="Polar residues" evidence="9">
    <location>
        <begin position="489"/>
        <end position="498"/>
    </location>
</feature>
<dbReference type="InterPro" id="IPR021731">
    <property type="entry name" value="AMIN_dom"/>
</dbReference>
<dbReference type="RefSeq" id="WP_213404069.1">
    <property type="nucleotide sequence ID" value="NZ_JAGIBT010000006.1"/>
</dbReference>
<keyword evidence="5" id="KW-0653">Protein transport</keyword>
<dbReference type="PANTHER" id="PTHR30604">
    <property type="entry name" value="PROTEIN TRANSPORT PROTEIN HOFQ"/>
    <property type="match status" value="1"/>
</dbReference>
<dbReference type="GO" id="GO:0009279">
    <property type="term" value="C:cell outer membrane"/>
    <property type="evidence" value="ECO:0007669"/>
    <property type="project" value="UniProtKB-SubCell"/>
</dbReference>
<dbReference type="Pfam" id="PF00263">
    <property type="entry name" value="Secretin"/>
    <property type="match status" value="1"/>
</dbReference>
<comment type="similarity">
    <text evidence="2">Belongs to the bacterial secretin family. PilQ subfamily.</text>
</comment>
<dbReference type="PANTHER" id="PTHR30604:SF1">
    <property type="entry name" value="DNA UTILIZATION PROTEIN HOFQ"/>
    <property type="match status" value="1"/>
</dbReference>
<dbReference type="EMBL" id="JAGIBU010000005">
    <property type="protein sequence ID" value="MBS7824912.1"/>
    <property type="molecule type" value="Genomic_DNA"/>
</dbReference>
<evidence type="ECO:0000256" key="1">
    <source>
        <dbReference type="ARBA" id="ARBA00004442"/>
    </source>
</evidence>
<evidence type="ECO:0000256" key="3">
    <source>
        <dbReference type="ARBA" id="ARBA00022448"/>
    </source>
</evidence>
<organism evidence="12 13">
    <name type="scientific">Wohlfahrtiimonas chitiniclastica</name>
    <dbReference type="NCBI Taxonomy" id="400946"/>
    <lineage>
        <taxon>Bacteria</taxon>
        <taxon>Pseudomonadati</taxon>
        <taxon>Pseudomonadota</taxon>
        <taxon>Gammaproteobacteria</taxon>
        <taxon>Cardiobacteriales</taxon>
        <taxon>Ignatzschineriaceae</taxon>
        <taxon>Wohlfahrtiimonas</taxon>
    </lineage>
</organism>
<keyword evidence="7" id="KW-0998">Cell outer membrane</keyword>
<dbReference type="InterPro" id="IPR051808">
    <property type="entry name" value="Type_IV_pilus_biogenesis"/>
</dbReference>
<comment type="caution">
    <text evidence="12">The sequence shown here is derived from an EMBL/GenBank/DDBJ whole genome shotgun (WGS) entry which is preliminary data.</text>
</comment>
<proteinExistence type="inferred from homology"/>
<dbReference type="InterPro" id="IPR005644">
    <property type="entry name" value="NolW-like"/>
</dbReference>